<evidence type="ECO:0000256" key="1">
    <source>
        <dbReference type="SAM" id="SignalP"/>
    </source>
</evidence>
<feature type="signal peptide" evidence="1">
    <location>
        <begin position="1"/>
        <end position="27"/>
    </location>
</feature>
<dbReference type="KEGG" id="pseg:D3H65_00555"/>
<keyword evidence="4" id="KW-1185">Reference proteome</keyword>
<dbReference type="SMART" id="SM00014">
    <property type="entry name" value="acidPPc"/>
    <property type="match status" value="1"/>
</dbReference>
<dbReference type="EMBL" id="CP032157">
    <property type="protein sequence ID" value="AXY72556.1"/>
    <property type="molecule type" value="Genomic_DNA"/>
</dbReference>
<dbReference type="SUPFAM" id="SSF48317">
    <property type="entry name" value="Acid phosphatase/Vanadium-dependent haloperoxidase"/>
    <property type="match status" value="1"/>
</dbReference>
<sequence length="300" mass="34516">MTLILMARTIACTLTSFLLLYSPVTMAQKLPVLEPPGAAYQSIAVLSSKPNEGRKELDTIRYPWAEYSKGALGNALWRTVYLLPADEAQLPGLIQFPASSSDQTRAELDYLLKLQNSRTQQEIDRANYIANIGSWPNILNPTDPDYQANREQLYYILSTATGKQYDYSQYPATTTLLLNCIQDIRVTEFRLKQVFKRPRPYHVEPRLQPLTRISSPSFPSGHSLWSYTEAYIFAELFPQKRQDFIKVAAEVRWSRELLGIHYPSDNEASRVIGWHLLKSWYKNPRFVADLKKAQMEWSSK</sequence>
<dbReference type="InterPro" id="IPR001011">
    <property type="entry name" value="Acid_Pase_classA_bac"/>
</dbReference>
<protein>
    <submittedName>
        <fullName evidence="3">Phosphatase PAP2 family protein</fullName>
    </submittedName>
</protein>
<dbReference type="PRINTS" id="PR00483">
    <property type="entry name" value="BACPHPHTASE"/>
</dbReference>
<accession>A0A3B7MHJ8</accession>
<proteinExistence type="predicted"/>
<evidence type="ECO:0000313" key="3">
    <source>
        <dbReference type="EMBL" id="AXY72556.1"/>
    </source>
</evidence>
<dbReference type="GO" id="GO:0003993">
    <property type="term" value="F:acid phosphatase activity"/>
    <property type="evidence" value="ECO:0007669"/>
    <property type="project" value="InterPro"/>
</dbReference>
<evidence type="ECO:0000313" key="4">
    <source>
        <dbReference type="Proteomes" id="UP000263900"/>
    </source>
</evidence>
<feature type="domain" description="Phosphatidic acid phosphatase type 2/haloperoxidase" evidence="2">
    <location>
        <begin position="175"/>
        <end position="281"/>
    </location>
</feature>
<name>A0A3B7MHJ8_9BACT</name>
<dbReference type="InterPro" id="IPR036938">
    <property type="entry name" value="PAP2/HPO_sf"/>
</dbReference>
<dbReference type="OrthoDB" id="9780507at2"/>
<dbReference type="AlphaFoldDB" id="A0A3B7MHJ8"/>
<dbReference type="RefSeq" id="WP_119048394.1">
    <property type="nucleotide sequence ID" value="NZ_CP032157.1"/>
</dbReference>
<gene>
    <name evidence="3" type="ORF">D3H65_00555</name>
</gene>
<dbReference type="Gene3D" id="1.20.144.10">
    <property type="entry name" value="Phosphatidic acid phosphatase type 2/haloperoxidase"/>
    <property type="match status" value="1"/>
</dbReference>
<reference evidence="3 4" key="1">
    <citation type="submission" date="2018-09" db="EMBL/GenBank/DDBJ databases">
        <title>Genome sequencing of strain 6GH32-13.</title>
        <authorList>
            <person name="Weon H.-Y."/>
            <person name="Heo J."/>
            <person name="Kwon S.-W."/>
        </authorList>
    </citation>
    <scope>NUCLEOTIDE SEQUENCE [LARGE SCALE GENOMIC DNA]</scope>
    <source>
        <strain evidence="3 4">5GH32-13</strain>
    </source>
</reference>
<dbReference type="Pfam" id="PF01569">
    <property type="entry name" value="PAP2"/>
    <property type="match status" value="1"/>
</dbReference>
<keyword evidence="1" id="KW-0732">Signal</keyword>
<dbReference type="Proteomes" id="UP000263900">
    <property type="component" value="Chromosome"/>
</dbReference>
<dbReference type="GO" id="GO:0030288">
    <property type="term" value="C:outer membrane-bounded periplasmic space"/>
    <property type="evidence" value="ECO:0007669"/>
    <property type="project" value="InterPro"/>
</dbReference>
<dbReference type="InterPro" id="IPR000326">
    <property type="entry name" value="PAP2/HPO"/>
</dbReference>
<dbReference type="CDD" id="cd03380">
    <property type="entry name" value="PAP2_like_1"/>
    <property type="match status" value="1"/>
</dbReference>
<evidence type="ECO:0000259" key="2">
    <source>
        <dbReference type="SMART" id="SM00014"/>
    </source>
</evidence>
<organism evidence="3 4">
    <name type="scientific">Paraflavitalea soli</name>
    <dbReference type="NCBI Taxonomy" id="2315862"/>
    <lineage>
        <taxon>Bacteria</taxon>
        <taxon>Pseudomonadati</taxon>
        <taxon>Bacteroidota</taxon>
        <taxon>Chitinophagia</taxon>
        <taxon>Chitinophagales</taxon>
        <taxon>Chitinophagaceae</taxon>
        <taxon>Paraflavitalea</taxon>
    </lineage>
</organism>
<feature type="chain" id="PRO_5017767786" evidence="1">
    <location>
        <begin position="28"/>
        <end position="300"/>
    </location>
</feature>